<proteinExistence type="predicted"/>
<sequence length="346" mass="35601">MTATSSGSPRLAAHERTVRPRTYVRAVRLPAVAVATATLTFAFTGCGGVPGATESAVDDNHRAAEVVTTWVADDLADTGAGGAWLCGELSPGTQRRDLTWAQQDAHRPGAAGTVEASPVSSEPFPTADISLTSDESTTPARYRVWVAGVGTDRECVAGLRSLSDGSATTDLAGRAPQVDPPMDGLPEAVRCAAVSTYALGAAAVIDGTYTSSSAITAGELGSCTLVLDPDGNDVVDGMERFTETSVVITGHVSMDPDVWAPLCVGDDVSAPLTDLPHGWTRAQSCSSNGRTLSLSYLVVAPTSADDHAALECEVRAGGDQSLTTLAFAANEVCDEALYQARGLTGD</sequence>
<dbReference type="Proteomes" id="UP001226691">
    <property type="component" value="Unassembled WGS sequence"/>
</dbReference>
<evidence type="ECO:0000313" key="2">
    <source>
        <dbReference type="EMBL" id="MDQ1124227.1"/>
    </source>
</evidence>
<name>A0ABU0TX31_MICTR</name>
<feature type="region of interest" description="Disordered" evidence="1">
    <location>
        <begin position="102"/>
        <end position="123"/>
    </location>
</feature>
<evidence type="ECO:0000256" key="1">
    <source>
        <dbReference type="SAM" id="MobiDB-lite"/>
    </source>
</evidence>
<protein>
    <recommendedName>
        <fullName evidence="4">Ig-like domain-containing protein</fullName>
    </recommendedName>
</protein>
<gene>
    <name evidence="2" type="ORF">QE412_002800</name>
</gene>
<dbReference type="EMBL" id="JAUTBF010000001">
    <property type="protein sequence ID" value="MDQ1124227.1"/>
    <property type="molecule type" value="Genomic_DNA"/>
</dbReference>
<comment type="caution">
    <text evidence="2">The sequence shown here is derived from an EMBL/GenBank/DDBJ whole genome shotgun (WGS) entry which is preliminary data.</text>
</comment>
<reference evidence="2 3" key="1">
    <citation type="submission" date="2023-07" db="EMBL/GenBank/DDBJ databases">
        <title>Functional and genomic diversity of the sorghum phyllosphere microbiome.</title>
        <authorList>
            <person name="Shade A."/>
        </authorList>
    </citation>
    <scope>NUCLEOTIDE SEQUENCE [LARGE SCALE GENOMIC DNA]</scope>
    <source>
        <strain evidence="2 3">SORGH_AS_1207</strain>
    </source>
</reference>
<evidence type="ECO:0008006" key="4">
    <source>
        <dbReference type="Google" id="ProtNLM"/>
    </source>
</evidence>
<evidence type="ECO:0000313" key="3">
    <source>
        <dbReference type="Proteomes" id="UP001226691"/>
    </source>
</evidence>
<organism evidence="2 3">
    <name type="scientific">Microbacterium trichothecenolyticum</name>
    <name type="common">Aureobacterium trichothecenolyticum</name>
    <dbReference type="NCBI Taxonomy" id="69370"/>
    <lineage>
        <taxon>Bacteria</taxon>
        <taxon>Bacillati</taxon>
        <taxon>Actinomycetota</taxon>
        <taxon>Actinomycetes</taxon>
        <taxon>Micrococcales</taxon>
        <taxon>Microbacteriaceae</taxon>
        <taxon>Microbacterium</taxon>
    </lineage>
</organism>
<keyword evidence="3" id="KW-1185">Reference proteome</keyword>
<accession>A0ABU0TX31</accession>